<dbReference type="GeneID" id="6007594"/>
<proteinExistence type="predicted"/>
<protein>
    <submittedName>
        <fullName evidence="1">Uncharacterized protein</fullName>
    </submittedName>
</protein>
<reference evidence="1 2" key="1">
    <citation type="journal article" date="2010" name="Proc. Natl. Acad. Sci. U.S.A.">
        <title>Insights into evolution of multicellular fungi from the assembled chromosomes of the mushroom Coprinopsis cinerea (Coprinus cinereus).</title>
        <authorList>
            <person name="Stajich J.E."/>
            <person name="Wilke S.K."/>
            <person name="Ahren D."/>
            <person name="Au C.H."/>
            <person name="Birren B.W."/>
            <person name="Borodovsky M."/>
            <person name="Burns C."/>
            <person name="Canback B."/>
            <person name="Casselton L.A."/>
            <person name="Cheng C.K."/>
            <person name="Deng J."/>
            <person name="Dietrich F.S."/>
            <person name="Fargo D.C."/>
            <person name="Farman M.L."/>
            <person name="Gathman A.C."/>
            <person name="Goldberg J."/>
            <person name="Guigo R."/>
            <person name="Hoegger P.J."/>
            <person name="Hooker J.B."/>
            <person name="Huggins A."/>
            <person name="James T.Y."/>
            <person name="Kamada T."/>
            <person name="Kilaru S."/>
            <person name="Kodira C."/>
            <person name="Kues U."/>
            <person name="Kupfer D."/>
            <person name="Kwan H.S."/>
            <person name="Lomsadze A."/>
            <person name="Li W."/>
            <person name="Lilly W.W."/>
            <person name="Ma L.J."/>
            <person name="Mackey A.J."/>
            <person name="Manning G."/>
            <person name="Martin F."/>
            <person name="Muraguchi H."/>
            <person name="Natvig D.O."/>
            <person name="Palmerini H."/>
            <person name="Ramesh M.A."/>
            <person name="Rehmeyer C.J."/>
            <person name="Roe B.A."/>
            <person name="Shenoy N."/>
            <person name="Stanke M."/>
            <person name="Ter-Hovhannisyan V."/>
            <person name="Tunlid A."/>
            <person name="Velagapudi R."/>
            <person name="Vision T.J."/>
            <person name="Zeng Q."/>
            <person name="Zolan M.E."/>
            <person name="Pukkila P.J."/>
        </authorList>
    </citation>
    <scope>NUCLEOTIDE SEQUENCE [LARGE SCALE GENOMIC DNA]</scope>
    <source>
        <strain evidence="2">Okayama-7 / 130 / ATCC MYA-4618 / FGSC 9003</strain>
    </source>
</reference>
<comment type="caution">
    <text evidence="1">The sequence shown here is derived from an EMBL/GenBank/DDBJ whole genome shotgun (WGS) entry which is preliminary data.</text>
</comment>
<dbReference type="Proteomes" id="UP000001861">
    <property type="component" value="Unassembled WGS sequence"/>
</dbReference>
<organism evidence="1 2">
    <name type="scientific">Coprinopsis cinerea (strain Okayama-7 / 130 / ATCC MYA-4618 / FGSC 9003)</name>
    <name type="common">Inky cap fungus</name>
    <name type="synonym">Hormographiella aspergillata</name>
    <dbReference type="NCBI Taxonomy" id="240176"/>
    <lineage>
        <taxon>Eukaryota</taxon>
        <taxon>Fungi</taxon>
        <taxon>Dikarya</taxon>
        <taxon>Basidiomycota</taxon>
        <taxon>Agaricomycotina</taxon>
        <taxon>Agaricomycetes</taxon>
        <taxon>Agaricomycetidae</taxon>
        <taxon>Agaricales</taxon>
        <taxon>Agaricineae</taxon>
        <taxon>Psathyrellaceae</taxon>
        <taxon>Coprinopsis</taxon>
    </lineage>
</organism>
<dbReference type="AlphaFoldDB" id="A8N8H7"/>
<evidence type="ECO:0000313" key="2">
    <source>
        <dbReference type="Proteomes" id="UP000001861"/>
    </source>
</evidence>
<dbReference type="RefSeq" id="XP_001831133.1">
    <property type="nucleotide sequence ID" value="XM_001831081.1"/>
</dbReference>
<accession>A8N8H7</accession>
<keyword evidence="2" id="KW-1185">Reference proteome</keyword>
<dbReference type="OrthoDB" id="2892258at2759"/>
<dbReference type="InParanoid" id="A8N8H7"/>
<dbReference type="VEuPathDB" id="FungiDB:CC1G_04024"/>
<gene>
    <name evidence="1" type="ORF">CC1G_04024</name>
</gene>
<evidence type="ECO:0000313" key="1">
    <source>
        <dbReference type="EMBL" id="EAU90755.1"/>
    </source>
</evidence>
<name>A8N8H7_COPC7</name>
<dbReference type="EMBL" id="AACS02000007">
    <property type="protein sequence ID" value="EAU90755.1"/>
    <property type="molecule type" value="Genomic_DNA"/>
</dbReference>
<sequence>MPITFSRSRLPKTVTTSQNWRIPLEIIYLILTFLFDEHSPRVVLRGPTSVPWGIQWQPATHFISQDLKSVSLTCRALADYTRPFVFRCVQLSTGRSLRPKEEWEKMPIWQWYSTVDAFVDLLRHSPQASEHVEYLFISGCELAPILIDSPYPRVAAEGLPKWRQRLATSFPSTCPSLKVKQRLEKKKMVWIEALNRRYPKLRWLVLDLGTRWHLVAPDVAQGLQRLLKAESLEGLSINPWFMTPCMPQPRKNLKYMVFGGCFLSRPDDEALRPDLVGSVGATRVPQCELPVLKLLDLSNTQPYGVTKWLEALSTRTFNLTRLERCRIPVHNGQGWVFPFYIDFLKLWGGTLVHIAIYVKWYVSEPSRPANVFTPFNFTHFPKLETFAISAHFYEGEGLLDWLARSVEASGGEVNCKIELYLRVQREVPYTGIPIPKYDVHRPPYSLEDWMARWDILMGYDTRSPLLRDVEIAAFLDTRKSLHCPDSLITPLGPYSSETPIV</sequence>
<dbReference type="KEGG" id="cci:CC1G_04024"/>